<keyword evidence="1 2" id="KW-0430">Lectin</keyword>
<evidence type="ECO:0000313" key="5">
    <source>
        <dbReference type="Ensembl" id="ENSLCNP00005030505.1"/>
    </source>
</evidence>
<dbReference type="SMART" id="SM00276">
    <property type="entry name" value="GLECT"/>
    <property type="match status" value="1"/>
</dbReference>
<dbReference type="PROSITE" id="PS51304">
    <property type="entry name" value="GALECTIN"/>
    <property type="match status" value="1"/>
</dbReference>
<evidence type="ECO:0000313" key="6">
    <source>
        <dbReference type="Proteomes" id="UP000472241"/>
    </source>
</evidence>
<dbReference type="SMART" id="SM00908">
    <property type="entry name" value="Gal-bind_lectin"/>
    <property type="match status" value="1"/>
</dbReference>
<evidence type="ECO:0000256" key="1">
    <source>
        <dbReference type="ARBA" id="ARBA00022734"/>
    </source>
</evidence>
<dbReference type="Pfam" id="PF00337">
    <property type="entry name" value="Gal-bind_lectin"/>
    <property type="match status" value="1"/>
</dbReference>
<dbReference type="InterPro" id="IPR013320">
    <property type="entry name" value="ConA-like_dom_sf"/>
</dbReference>
<dbReference type="PANTHER" id="PTHR11346:SF107">
    <property type="entry name" value="GALECTIN-7"/>
    <property type="match status" value="1"/>
</dbReference>
<dbReference type="SUPFAM" id="SSF49899">
    <property type="entry name" value="Concanavalin A-like lectins/glucanases"/>
    <property type="match status" value="1"/>
</dbReference>
<evidence type="ECO:0000259" key="4">
    <source>
        <dbReference type="PROSITE" id="PS51304"/>
    </source>
</evidence>
<feature type="domain" description="Galectin" evidence="4">
    <location>
        <begin position="139"/>
        <end position="278"/>
    </location>
</feature>
<feature type="region of interest" description="Disordered" evidence="3">
    <location>
        <begin position="1"/>
        <end position="22"/>
    </location>
</feature>
<dbReference type="PANTHER" id="PTHR11346">
    <property type="entry name" value="GALECTIN"/>
    <property type="match status" value="1"/>
</dbReference>
<reference evidence="5" key="1">
    <citation type="submission" date="2025-08" db="UniProtKB">
        <authorList>
            <consortium name="Ensembl"/>
        </authorList>
    </citation>
    <scope>IDENTIFICATION</scope>
</reference>
<gene>
    <name evidence="5" type="primary">LGALS7</name>
</gene>
<protein>
    <recommendedName>
        <fullName evidence="2">Galectin</fullName>
    </recommendedName>
</protein>
<dbReference type="InterPro" id="IPR044156">
    <property type="entry name" value="Galectin-like"/>
</dbReference>
<reference evidence="5" key="2">
    <citation type="submission" date="2025-09" db="UniProtKB">
        <authorList>
            <consortium name="Ensembl"/>
        </authorList>
    </citation>
    <scope>IDENTIFICATION</scope>
</reference>
<dbReference type="Ensembl" id="ENSLCNT00005034050.1">
    <property type="protein sequence ID" value="ENSLCNP00005030505.1"/>
    <property type="gene ID" value="ENSLCNG00005019879.1"/>
</dbReference>
<evidence type="ECO:0000256" key="2">
    <source>
        <dbReference type="RuleBase" id="RU102079"/>
    </source>
</evidence>
<accession>A0A667IB08</accession>
<keyword evidence="6" id="KW-1185">Reference proteome</keyword>
<organism evidence="5 6">
    <name type="scientific">Lynx canadensis</name>
    <name type="common">Canada lynx</name>
    <name type="synonym">Felis canadensis</name>
    <dbReference type="NCBI Taxonomy" id="61383"/>
    <lineage>
        <taxon>Eukaryota</taxon>
        <taxon>Metazoa</taxon>
        <taxon>Chordata</taxon>
        <taxon>Craniata</taxon>
        <taxon>Vertebrata</taxon>
        <taxon>Euteleostomi</taxon>
        <taxon>Mammalia</taxon>
        <taxon>Eutheria</taxon>
        <taxon>Laurasiatheria</taxon>
        <taxon>Carnivora</taxon>
        <taxon>Feliformia</taxon>
        <taxon>Felidae</taxon>
        <taxon>Felinae</taxon>
        <taxon>Lynx</taxon>
    </lineage>
</organism>
<dbReference type="Gene3D" id="2.60.120.200">
    <property type="match status" value="1"/>
</dbReference>
<evidence type="ECO:0000256" key="3">
    <source>
        <dbReference type="SAM" id="MobiDB-lite"/>
    </source>
</evidence>
<dbReference type="GO" id="GO:0030246">
    <property type="term" value="F:carbohydrate binding"/>
    <property type="evidence" value="ECO:0007669"/>
    <property type="project" value="UniProtKB-UniRule"/>
</dbReference>
<dbReference type="CDD" id="cd00070">
    <property type="entry name" value="GLECT"/>
    <property type="match status" value="1"/>
</dbReference>
<dbReference type="AlphaFoldDB" id="A0A667IB08"/>
<sequence>MAPSLNARNPGKKSRDLEVPWAPGRPKRSVVGFPGLGRAGFLGICGACKRAGPWCCAQPSGKGDALGTESTPAIGIVTPRQTLEALEMRGTRGHSIVTLARCMGVQGPWSSWTPWRVGPWPAAHNPSPCGVGRSPVPMNWNGLEVGSPDHWSLILVECFLACDLYPLLPAPTTRFYVNLLCGEGPGGEAALHFNPRLDESTVVFNSLEQGTWGREERGSGIPFQHGQPFDVLLIATEEGFKAVVGDSEYHHFRYRIPPARVRLLEVGGDLQLQSVKIF</sequence>
<dbReference type="InterPro" id="IPR001079">
    <property type="entry name" value="Galectin_CRD"/>
</dbReference>
<name>A0A667IB08_LYNCA</name>
<dbReference type="Proteomes" id="UP000472241">
    <property type="component" value="Unplaced"/>
</dbReference>
<proteinExistence type="predicted"/>